<accession>A0ABT3YE63</accession>
<evidence type="ECO:0000256" key="1">
    <source>
        <dbReference type="ARBA" id="ARBA00009766"/>
    </source>
</evidence>
<sequence>MKLKTTLLSATAMALLIGAAYAADNNKAYLDQTGSDNTALIEQTGDNNQAGKNGPWTVLIQNGTFNDLDINQAGDGNKAGIRNGGIDQHGPRNTLSISQPGNSNEVVTIGQFGRGSSGFVSNQASISQRSNNNFVGNVAQDNNSAMTSANLLNQLSVIQRAGDDNTITEIDQDGGDNRLAIRQVGGNNEIGKAQQGAFNNVFNSTRGRLSIHQTGDDNVVTEAKQAGERNTAHLTFTGDRNGNGGFTPLSNGFAGSVAGGFSSSLIQSGTNNSATLNMTGDDNQFGINQNGIDNSVGSLSFTGDGNELGVDQTGNDNMLGLSDIFGDDNDIGVKQVGDSNTASVNTNASGSSNSNAVHVDQTSAALSAGNDAFVLLNGNSNVIDILQNGLNEADVSANGNGNYVNIDQLGTSTANVHIGTAGPNTSSDNDIFVKQDGDNLANVETHAGNTNYLNVDQQGGSAGQNQVSVFMWSSFSNRGGFSGDAGGVATTAGLTAGDIFQDGSLNTVELGVGDVSYSLDNQFAFNQNGTGNMIDGSINGNNNQAVIAQLGNGNNTTFTQTGNGNNLGVSQ</sequence>
<proteinExistence type="inferred from homology"/>
<evidence type="ECO:0000256" key="2">
    <source>
        <dbReference type="ARBA" id="ARBA00022729"/>
    </source>
</evidence>
<dbReference type="RefSeq" id="WP_267611975.1">
    <property type="nucleotide sequence ID" value="NZ_JAOVZQ010000001.1"/>
</dbReference>
<dbReference type="InterPro" id="IPR009742">
    <property type="entry name" value="Curlin_rpt"/>
</dbReference>
<comment type="similarity">
    <text evidence="1">Belongs to the CsgA/CsgB family.</text>
</comment>
<comment type="caution">
    <text evidence="4">The sequence shown here is derived from an EMBL/GenBank/DDBJ whole genome shotgun (WGS) entry which is preliminary data.</text>
</comment>
<dbReference type="Proteomes" id="UP001081283">
    <property type="component" value="Unassembled WGS sequence"/>
</dbReference>
<keyword evidence="5" id="KW-1185">Reference proteome</keyword>
<evidence type="ECO:0000313" key="4">
    <source>
        <dbReference type="EMBL" id="MCY0094035.1"/>
    </source>
</evidence>
<evidence type="ECO:0000313" key="5">
    <source>
        <dbReference type="Proteomes" id="UP001081283"/>
    </source>
</evidence>
<keyword evidence="2 3" id="KW-0732">Signal</keyword>
<feature type="chain" id="PRO_5047372941" description="Curlin associated repeat-containing protein" evidence="3">
    <location>
        <begin position="23"/>
        <end position="571"/>
    </location>
</feature>
<dbReference type="EMBL" id="JAOVZQ010000001">
    <property type="protein sequence ID" value="MCY0094035.1"/>
    <property type="molecule type" value="Genomic_DNA"/>
</dbReference>
<protein>
    <recommendedName>
        <fullName evidence="6">Curlin associated repeat-containing protein</fullName>
    </recommendedName>
</protein>
<organism evidence="4 5">
    <name type="scientific">Hoeflea ulvae</name>
    <dbReference type="NCBI Taxonomy" id="2983764"/>
    <lineage>
        <taxon>Bacteria</taxon>
        <taxon>Pseudomonadati</taxon>
        <taxon>Pseudomonadota</taxon>
        <taxon>Alphaproteobacteria</taxon>
        <taxon>Hyphomicrobiales</taxon>
        <taxon>Rhizobiaceae</taxon>
        <taxon>Hoeflea</taxon>
    </lineage>
</organism>
<feature type="signal peptide" evidence="3">
    <location>
        <begin position="1"/>
        <end position="22"/>
    </location>
</feature>
<gene>
    <name evidence="4" type="ORF">OEG82_08380</name>
</gene>
<dbReference type="Pfam" id="PF07012">
    <property type="entry name" value="Curlin_rpt"/>
    <property type="match status" value="1"/>
</dbReference>
<name>A0ABT3YE63_9HYPH</name>
<reference evidence="4" key="1">
    <citation type="submission" date="2022-10" db="EMBL/GenBank/DDBJ databases">
        <title>Hoeflea sp. J2-29, isolated from marine algae.</title>
        <authorList>
            <person name="Kristyanto S."/>
            <person name="Kim J.M."/>
            <person name="Jeon C.O."/>
        </authorList>
    </citation>
    <scope>NUCLEOTIDE SEQUENCE</scope>
    <source>
        <strain evidence="4">J2-29</strain>
    </source>
</reference>
<evidence type="ECO:0000256" key="3">
    <source>
        <dbReference type="SAM" id="SignalP"/>
    </source>
</evidence>
<evidence type="ECO:0008006" key="6">
    <source>
        <dbReference type="Google" id="ProtNLM"/>
    </source>
</evidence>